<dbReference type="AlphaFoldDB" id="A0A154L6F7"/>
<feature type="coiled-coil region" evidence="1">
    <location>
        <begin position="106"/>
        <end position="150"/>
    </location>
</feature>
<evidence type="ECO:0000256" key="2">
    <source>
        <dbReference type="SAM" id="SignalP"/>
    </source>
</evidence>
<dbReference type="RefSeq" id="WP_062951442.1">
    <property type="nucleotide sequence ID" value="NZ_LPVY01000009.1"/>
</dbReference>
<protein>
    <submittedName>
        <fullName evidence="3">Uncharacterized protein</fullName>
    </submittedName>
</protein>
<comment type="caution">
    <text evidence="3">The sequence shown here is derived from an EMBL/GenBank/DDBJ whole genome shotgun (WGS) entry which is preliminary data.</text>
</comment>
<accession>A0A154L6F7</accession>
<keyword evidence="2" id="KW-0732">Signal</keyword>
<evidence type="ECO:0000313" key="3">
    <source>
        <dbReference type="EMBL" id="KZB65477.1"/>
    </source>
</evidence>
<feature type="signal peptide" evidence="2">
    <location>
        <begin position="1"/>
        <end position="26"/>
    </location>
</feature>
<proteinExistence type="predicted"/>
<keyword evidence="1" id="KW-0175">Coiled coil</keyword>
<dbReference type="Proteomes" id="UP000076335">
    <property type="component" value="Unassembled WGS sequence"/>
</dbReference>
<feature type="chain" id="PRO_5007596999" evidence="2">
    <location>
        <begin position="27"/>
        <end position="172"/>
    </location>
</feature>
<evidence type="ECO:0000256" key="1">
    <source>
        <dbReference type="SAM" id="Coils"/>
    </source>
</evidence>
<name>A0A154L6F7_9PROT</name>
<gene>
    <name evidence="3" type="ORF">AUP42_18010</name>
</gene>
<dbReference type="EMBL" id="LPVY01000009">
    <property type="protein sequence ID" value="KZB65477.1"/>
    <property type="molecule type" value="Genomic_DNA"/>
</dbReference>
<organism evidence="3 4">
    <name type="scientific">Thalassospira lucentensis</name>
    <dbReference type="NCBI Taxonomy" id="168935"/>
    <lineage>
        <taxon>Bacteria</taxon>
        <taxon>Pseudomonadati</taxon>
        <taxon>Pseudomonadota</taxon>
        <taxon>Alphaproteobacteria</taxon>
        <taxon>Rhodospirillales</taxon>
        <taxon>Thalassospiraceae</taxon>
        <taxon>Thalassospira</taxon>
    </lineage>
</organism>
<reference evidence="3 4" key="1">
    <citation type="submission" date="2015-12" db="EMBL/GenBank/DDBJ databases">
        <title>Genome sequence of Thalassospira lucentensis MCCC 1A02072.</title>
        <authorList>
            <person name="Lu L."/>
            <person name="Lai Q."/>
            <person name="Shao Z."/>
            <person name="Qian P."/>
        </authorList>
    </citation>
    <scope>NUCLEOTIDE SEQUENCE [LARGE SCALE GENOMIC DNA]</scope>
    <source>
        <strain evidence="3 4">MCCC 1A02072</strain>
    </source>
</reference>
<sequence length="172" mass="18427">MKKSLSLSAMAVAASLAVAAPAPAFAQQDPQTTAAMAKILGDVIGNTIRKAAEDVRANTGIDPLARGYGNDANAASAPVPANPSDDLRRELATLNAAHDQAITTHLEELHGELEKAELEFQNFAERADNADEVRDRRDSLQTRADSAYEKFTRNIAAENARFDEKRAAILQG</sequence>
<evidence type="ECO:0000313" key="4">
    <source>
        <dbReference type="Proteomes" id="UP000076335"/>
    </source>
</evidence>